<feature type="repeat" description="ANK" evidence="3">
    <location>
        <begin position="172"/>
        <end position="207"/>
    </location>
</feature>
<dbReference type="PROSITE" id="PS50088">
    <property type="entry name" value="ANK_REPEAT"/>
    <property type="match status" value="3"/>
</dbReference>
<dbReference type="InterPro" id="IPR036770">
    <property type="entry name" value="Ankyrin_rpt-contain_sf"/>
</dbReference>
<evidence type="ECO:0000256" key="1">
    <source>
        <dbReference type="ARBA" id="ARBA00022737"/>
    </source>
</evidence>
<evidence type="ECO:0000313" key="4">
    <source>
        <dbReference type="EMBL" id="GBF50176.1"/>
    </source>
</evidence>
<evidence type="ECO:0000313" key="5">
    <source>
        <dbReference type="Proteomes" id="UP000245133"/>
    </source>
</evidence>
<keyword evidence="2 3" id="KW-0040">ANK repeat</keyword>
<sequence>MDVKPNFKWYEKVLLYPILIPFFAVKDFVSKIENDSFRTRLHQVVIGKGNEEKIKSILKSGANPNAKDRDGRTALHLAALNHRFEYIPLLVSLGVDPRQKDDEKATVLHYMSEVKDSEILNSVLTSAINLNDKTDLTEQTVLHLFVKNGDPKMVKILLAKGAKQSIDVKDYLGNTALHYSMSSMHPQKLEVTKLLIAAGANTLSQNRKSQTAYDLGLELQKDPLIDQNILKQQLRLF</sequence>
<dbReference type="PANTHER" id="PTHR24124">
    <property type="entry name" value="ANKYRIN REPEAT FAMILY A"/>
    <property type="match status" value="1"/>
</dbReference>
<evidence type="ECO:0000256" key="3">
    <source>
        <dbReference type="PROSITE-ProRule" id="PRU00023"/>
    </source>
</evidence>
<evidence type="ECO:0000256" key="2">
    <source>
        <dbReference type="ARBA" id="ARBA00023043"/>
    </source>
</evidence>
<dbReference type="SUPFAM" id="SSF48403">
    <property type="entry name" value="Ankyrin repeat"/>
    <property type="match status" value="1"/>
</dbReference>
<feature type="repeat" description="ANK" evidence="3">
    <location>
        <begin position="137"/>
        <end position="169"/>
    </location>
</feature>
<keyword evidence="5" id="KW-1185">Reference proteome</keyword>
<keyword evidence="1" id="KW-0677">Repeat</keyword>
<comment type="caution">
    <text evidence="4">The sequence shown here is derived from an EMBL/GenBank/DDBJ whole genome shotgun (WGS) entry which is preliminary data.</text>
</comment>
<dbReference type="GO" id="GO:0010468">
    <property type="term" value="P:regulation of gene expression"/>
    <property type="evidence" value="ECO:0007669"/>
    <property type="project" value="TreeGrafter"/>
</dbReference>
<reference evidence="4 5" key="1">
    <citation type="submission" date="2018-02" db="EMBL/GenBank/DDBJ databases">
        <title>Novel Leptospira species isolated from soil and water in Japan.</title>
        <authorList>
            <person name="Nakao R."/>
            <person name="Masuzawa T."/>
        </authorList>
    </citation>
    <scope>NUCLEOTIDE SEQUENCE [LARGE SCALE GENOMIC DNA]</scope>
    <source>
        <strain evidence="4 5">YH101</strain>
    </source>
</reference>
<dbReference type="AlphaFoldDB" id="A0A2P2E024"/>
<organism evidence="4 5">
    <name type="scientific">Leptospira ryugenii</name>
    <dbReference type="NCBI Taxonomy" id="1917863"/>
    <lineage>
        <taxon>Bacteria</taxon>
        <taxon>Pseudomonadati</taxon>
        <taxon>Spirochaetota</taxon>
        <taxon>Spirochaetia</taxon>
        <taxon>Leptospirales</taxon>
        <taxon>Leptospiraceae</taxon>
        <taxon>Leptospira</taxon>
    </lineage>
</organism>
<protein>
    <submittedName>
        <fullName evidence="4">Uncharacterized protein</fullName>
    </submittedName>
</protein>
<proteinExistence type="predicted"/>
<dbReference type="PROSITE" id="PS50297">
    <property type="entry name" value="ANK_REP_REGION"/>
    <property type="match status" value="2"/>
</dbReference>
<dbReference type="InterPro" id="IPR002110">
    <property type="entry name" value="Ankyrin_rpt"/>
</dbReference>
<dbReference type="EMBL" id="BFBB01000004">
    <property type="protein sequence ID" value="GBF50176.1"/>
    <property type="molecule type" value="Genomic_DNA"/>
</dbReference>
<feature type="repeat" description="ANK" evidence="3">
    <location>
        <begin position="70"/>
        <end position="102"/>
    </location>
</feature>
<dbReference type="Pfam" id="PF13637">
    <property type="entry name" value="Ank_4"/>
    <property type="match status" value="1"/>
</dbReference>
<name>A0A2P2E024_9LEPT</name>
<dbReference type="Gene3D" id="1.25.40.20">
    <property type="entry name" value="Ankyrin repeat-containing domain"/>
    <property type="match status" value="1"/>
</dbReference>
<dbReference type="Proteomes" id="UP000245133">
    <property type="component" value="Unassembled WGS sequence"/>
</dbReference>
<dbReference type="PANTHER" id="PTHR24124:SF14">
    <property type="entry name" value="CHROMOSOME UNDETERMINED SCAFFOLD_25, WHOLE GENOME SHOTGUN SEQUENCE"/>
    <property type="match status" value="1"/>
</dbReference>
<dbReference type="Pfam" id="PF12796">
    <property type="entry name" value="Ank_2"/>
    <property type="match status" value="1"/>
</dbReference>
<dbReference type="SMART" id="SM00248">
    <property type="entry name" value="ANK"/>
    <property type="match status" value="5"/>
</dbReference>
<accession>A0A2P2E024</accession>
<gene>
    <name evidence="4" type="ORF">LPTSP4_17000</name>
</gene>